<dbReference type="AlphaFoldDB" id="A0A937RFU4"/>
<gene>
    <name evidence="1" type="ORF">I7412_13835</name>
</gene>
<proteinExistence type="predicted"/>
<name>A0A937RFU4_9ACTN</name>
<accession>A0A937RFU4</accession>
<dbReference type="Gene3D" id="3.40.50.150">
    <property type="entry name" value="Vaccinia Virus protein VP39"/>
    <property type="match status" value="1"/>
</dbReference>
<reference evidence="1" key="1">
    <citation type="submission" date="2020-12" db="EMBL/GenBank/DDBJ databases">
        <title>Genomic characterization of non-nitrogen-fixing Frankia strains.</title>
        <authorList>
            <person name="Carlos-Shanley C."/>
            <person name="Guerra T."/>
            <person name="Hahn D."/>
        </authorList>
    </citation>
    <scope>NUCLEOTIDE SEQUENCE</scope>
    <source>
        <strain evidence="1">CN6</strain>
    </source>
</reference>
<protein>
    <recommendedName>
        <fullName evidence="3">Methyltransferase</fullName>
    </recommendedName>
</protein>
<evidence type="ECO:0000313" key="1">
    <source>
        <dbReference type="EMBL" id="MBL7628210.1"/>
    </source>
</evidence>
<dbReference type="Proteomes" id="UP000604475">
    <property type="component" value="Unassembled WGS sequence"/>
</dbReference>
<comment type="caution">
    <text evidence="1">The sequence shown here is derived from an EMBL/GenBank/DDBJ whole genome shotgun (WGS) entry which is preliminary data.</text>
</comment>
<evidence type="ECO:0000313" key="2">
    <source>
        <dbReference type="Proteomes" id="UP000604475"/>
    </source>
</evidence>
<sequence>MADRVAEKLQLTPGDRVACVGHESGPHVHHLLQRLGPGDRLLYVDQSGDALGQSPPDDRLVRVGASAKELADSVDTAWPVVAPGYLDALLAGGIVDQLPPADWPRVISGLARLVGPGGRLLLVTPSAAVPALPAGATRRPEEQPDPRDIAWHLRVAGLTVAVDYQELPAEGDGDPLAVPERFAFVLGRRWDHPSR</sequence>
<dbReference type="EMBL" id="JAEACQ010000176">
    <property type="protein sequence ID" value="MBL7628210.1"/>
    <property type="molecule type" value="Genomic_DNA"/>
</dbReference>
<keyword evidence="2" id="KW-1185">Reference proteome</keyword>
<evidence type="ECO:0008006" key="3">
    <source>
        <dbReference type="Google" id="ProtNLM"/>
    </source>
</evidence>
<dbReference type="RefSeq" id="WP_203004256.1">
    <property type="nucleotide sequence ID" value="NZ_JADWYU010000203.1"/>
</dbReference>
<dbReference type="SUPFAM" id="SSF53335">
    <property type="entry name" value="S-adenosyl-L-methionine-dependent methyltransferases"/>
    <property type="match status" value="1"/>
</dbReference>
<dbReference type="InterPro" id="IPR029063">
    <property type="entry name" value="SAM-dependent_MTases_sf"/>
</dbReference>
<organism evidence="1 2">
    <name type="scientific">Frankia nepalensis</name>
    <dbReference type="NCBI Taxonomy" id="1836974"/>
    <lineage>
        <taxon>Bacteria</taxon>
        <taxon>Bacillati</taxon>
        <taxon>Actinomycetota</taxon>
        <taxon>Actinomycetes</taxon>
        <taxon>Frankiales</taxon>
        <taxon>Frankiaceae</taxon>
        <taxon>Frankia</taxon>
    </lineage>
</organism>